<feature type="transmembrane region" description="Helical" evidence="1">
    <location>
        <begin position="118"/>
        <end position="141"/>
    </location>
</feature>
<keyword evidence="3" id="KW-1185">Reference proteome</keyword>
<evidence type="ECO:0000256" key="1">
    <source>
        <dbReference type="SAM" id="Phobius"/>
    </source>
</evidence>
<evidence type="ECO:0000313" key="3">
    <source>
        <dbReference type="Proteomes" id="UP000475862"/>
    </source>
</evidence>
<organism evidence="2 3">
    <name type="scientific">Aphis glycines</name>
    <name type="common">Soybean aphid</name>
    <dbReference type="NCBI Taxonomy" id="307491"/>
    <lineage>
        <taxon>Eukaryota</taxon>
        <taxon>Metazoa</taxon>
        <taxon>Ecdysozoa</taxon>
        <taxon>Arthropoda</taxon>
        <taxon>Hexapoda</taxon>
        <taxon>Insecta</taxon>
        <taxon>Pterygota</taxon>
        <taxon>Neoptera</taxon>
        <taxon>Paraneoptera</taxon>
        <taxon>Hemiptera</taxon>
        <taxon>Sternorrhyncha</taxon>
        <taxon>Aphidomorpha</taxon>
        <taxon>Aphidoidea</taxon>
        <taxon>Aphididae</taxon>
        <taxon>Aphidini</taxon>
        <taxon>Aphis</taxon>
        <taxon>Aphis</taxon>
    </lineage>
</organism>
<evidence type="ECO:0000313" key="2">
    <source>
        <dbReference type="EMBL" id="KAE9528832.1"/>
    </source>
</evidence>
<reference evidence="2 3" key="1">
    <citation type="submission" date="2019-08" db="EMBL/GenBank/DDBJ databases">
        <title>The genome of the soybean aphid Biotype 1, its phylome, world population structure and adaptation to the North American continent.</title>
        <authorList>
            <person name="Giordano R."/>
            <person name="Donthu R.K."/>
            <person name="Hernandez A.G."/>
            <person name="Wright C.L."/>
            <person name="Zimin A.V."/>
        </authorList>
    </citation>
    <scope>NUCLEOTIDE SEQUENCE [LARGE SCALE GENOMIC DNA]</scope>
    <source>
        <tissue evidence="2">Whole aphids</tissue>
    </source>
</reference>
<keyword evidence="1" id="KW-0812">Transmembrane</keyword>
<keyword evidence="1" id="KW-0472">Membrane</keyword>
<keyword evidence="1" id="KW-1133">Transmembrane helix</keyword>
<proteinExistence type="predicted"/>
<protein>
    <submittedName>
        <fullName evidence="2">Uncharacterized protein</fullName>
    </submittedName>
</protein>
<dbReference type="EMBL" id="VYZN01000048">
    <property type="protein sequence ID" value="KAE9528832.1"/>
    <property type="molecule type" value="Genomic_DNA"/>
</dbReference>
<accession>A0A6G0TAX0</accession>
<name>A0A6G0TAX0_APHGL</name>
<sequence length="386" mass="43576">MSIDSSKLVYSNAQRVGLAVRYMSRTMPILSICRQWLLIVLKSSYTKNNSERRRSNFLLLSKTLMISYHALTVKIFDIVALGSDLNQNSRLPTPFLHVDLPYHTDKSYYKYNNDKSQLLTNLITIFFVSSGSFSMFFSLLFEHKGLVMFKMCSISLRWSSKSNRISFVTVRLAVGTVVTTEIITSSFLATSLLMLLLLDNNCSGSFCFVCTDGIVSDSNQISGGRIIGVTLSKSMSSGEESCTQESTNFEPLGSVVVEVDNAKVTKLGTSYHHSPPIFVFFFRPPSTLAASNLDIVLVPLVSTSTKSPMYKDFRLINFKENSVLIFLIFKFLCEYKATHVTTQIIDFRQAPRSTNNRWNVKYFVNLNILIILNDNSTVSFIFVVIF</sequence>
<gene>
    <name evidence="2" type="ORF">AGLY_012407</name>
</gene>
<dbReference type="AlphaFoldDB" id="A0A6G0TAX0"/>
<dbReference type="Proteomes" id="UP000475862">
    <property type="component" value="Unassembled WGS sequence"/>
</dbReference>
<feature type="transmembrane region" description="Helical" evidence="1">
    <location>
        <begin position="172"/>
        <end position="198"/>
    </location>
</feature>
<comment type="caution">
    <text evidence="2">The sequence shown here is derived from an EMBL/GenBank/DDBJ whole genome shotgun (WGS) entry which is preliminary data.</text>
</comment>